<organism evidence="10 11">
    <name type="scientific">Natronorubrum texcoconense</name>
    <dbReference type="NCBI Taxonomy" id="1095776"/>
    <lineage>
        <taxon>Archaea</taxon>
        <taxon>Methanobacteriati</taxon>
        <taxon>Methanobacteriota</taxon>
        <taxon>Stenosarchaea group</taxon>
        <taxon>Halobacteria</taxon>
        <taxon>Halobacteriales</taxon>
        <taxon>Natrialbaceae</taxon>
        <taxon>Natronorubrum</taxon>
    </lineage>
</organism>
<dbReference type="RefSeq" id="WP_090308650.1">
    <property type="nucleotide sequence ID" value="NZ_FNFE01000004.1"/>
</dbReference>
<keyword evidence="8" id="KW-0812">Transmembrane</keyword>
<evidence type="ECO:0000256" key="2">
    <source>
        <dbReference type="ARBA" id="ARBA00012438"/>
    </source>
</evidence>
<keyword evidence="11" id="KW-1185">Reference proteome</keyword>
<evidence type="ECO:0000256" key="1">
    <source>
        <dbReference type="ARBA" id="ARBA00000085"/>
    </source>
</evidence>
<feature type="region of interest" description="Disordered" evidence="7">
    <location>
        <begin position="364"/>
        <end position="411"/>
    </location>
</feature>
<dbReference type="SUPFAM" id="SSF55874">
    <property type="entry name" value="ATPase domain of HSP90 chaperone/DNA topoisomerase II/histidine kinase"/>
    <property type="match status" value="1"/>
</dbReference>
<dbReference type="GO" id="GO:0004673">
    <property type="term" value="F:protein histidine kinase activity"/>
    <property type="evidence" value="ECO:0007669"/>
    <property type="project" value="UniProtKB-EC"/>
</dbReference>
<gene>
    <name evidence="10" type="ORF">SAMN04515672_3089</name>
</gene>
<dbReference type="OrthoDB" id="3369at2157"/>
<keyword evidence="4" id="KW-0547">Nucleotide-binding</keyword>
<protein>
    <recommendedName>
        <fullName evidence="2">histidine kinase</fullName>
        <ecNumber evidence="2">2.7.13.3</ecNumber>
    </recommendedName>
</protein>
<evidence type="ECO:0000259" key="9">
    <source>
        <dbReference type="PROSITE" id="PS50109"/>
    </source>
</evidence>
<evidence type="ECO:0000256" key="3">
    <source>
        <dbReference type="ARBA" id="ARBA00022679"/>
    </source>
</evidence>
<dbReference type="PANTHER" id="PTHR44936">
    <property type="entry name" value="SENSOR PROTEIN CREC"/>
    <property type="match status" value="1"/>
</dbReference>
<dbReference type="Gene3D" id="3.30.565.10">
    <property type="entry name" value="Histidine kinase-like ATPase, C-terminal domain"/>
    <property type="match status" value="1"/>
</dbReference>
<feature type="transmembrane region" description="Helical" evidence="8">
    <location>
        <begin position="83"/>
        <end position="105"/>
    </location>
</feature>
<feature type="domain" description="Histidine kinase" evidence="9">
    <location>
        <begin position="165"/>
        <end position="365"/>
    </location>
</feature>
<reference evidence="11" key="1">
    <citation type="submission" date="2016-10" db="EMBL/GenBank/DDBJ databases">
        <authorList>
            <person name="Varghese N."/>
            <person name="Submissions S."/>
        </authorList>
    </citation>
    <scope>NUCLEOTIDE SEQUENCE [LARGE SCALE GENOMIC DNA]</scope>
    <source>
        <strain evidence="11">B4,CECT 8067,JCM 17497</strain>
    </source>
</reference>
<evidence type="ECO:0000256" key="4">
    <source>
        <dbReference type="ARBA" id="ARBA00022741"/>
    </source>
</evidence>
<keyword evidence="8" id="KW-0472">Membrane</keyword>
<dbReference type="InterPro" id="IPR031623">
    <property type="entry name" value="HisKA_4TM"/>
</dbReference>
<dbReference type="InterPro" id="IPR036890">
    <property type="entry name" value="HATPase_C_sf"/>
</dbReference>
<dbReference type="InterPro" id="IPR005467">
    <property type="entry name" value="His_kinase_dom"/>
</dbReference>
<evidence type="ECO:0000256" key="8">
    <source>
        <dbReference type="SAM" id="Phobius"/>
    </source>
</evidence>
<dbReference type="InterPro" id="IPR004358">
    <property type="entry name" value="Sig_transdc_His_kin-like_C"/>
</dbReference>
<dbReference type="EMBL" id="FNFE01000004">
    <property type="protein sequence ID" value="SDK42955.1"/>
    <property type="molecule type" value="Genomic_DNA"/>
</dbReference>
<dbReference type="Pfam" id="PF16926">
    <property type="entry name" value="HisKA_4TM"/>
    <property type="match status" value="1"/>
</dbReference>
<sequence length="411" mass="44521">MSDGAAVRRPTDATVPWLVGGLGALSFAFFFGWSLWFASELDPTAIALGFVTVAVPALGLVWGGYRLERSTIGVDRHRRIAQWCFGCGVGFLAVNALIMIFFPWHTTSGNISWAQFSLNVGAVAGLTVGYVEARAIQREVEATAATVRAERLAEEREVLTYLNDLLRHEVLNSAQIINGHASLLLEDADDRSRTHLETIDRKSDALTDVIDDVRAMLNASRESDATERVDLGDLLDAEVTALDDRIDELEIDADVPDAVFVSGNEGLRWVFANVLENAVEHNDSEHPRIAVTVETQAETVTVRIADNGPGISAETRETLFDRKSRNHGLGLYLVYILVHRYGGSVELTETGPQGSVFSITLARADATDDDGEPTRDPKTDTAHGTETTGSAESEPISRTGSQSDDGDAGLP</sequence>
<evidence type="ECO:0000313" key="11">
    <source>
        <dbReference type="Proteomes" id="UP000198882"/>
    </source>
</evidence>
<dbReference type="EC" id="2.7.13.3" evidence="2"/>
<dbReference type="PROSITE" id="PS50109">
    <property type="entry name" value="HIS_KIN"/>
    <property type="match status" value="1"/>
</dbReference>
<dbReference type="PANTHER" id="PTHR44936:SF10">
    <property type="entry name" value="SENSOR PROTEIN RSTB"/>
    <property type="match status" value="1"/>
</dbReference>
<dbReference type="AlphaFoldDB" id="A0A1G9BVG3"/>
<feature type="transmembrane region" description="Helical" evidence="8">
    <location>
        <begin position="17"/>
        <end position="38"/>
    </location>
</feature>
<comment type="catalytic activity">
    <reaction evidence="1">
        <text>ATP + protein L-histidine = ADP + protein N-phospho-L-histidine.</text>
        <dbReference type="EC" id="2.7.13.3"/>
    </reaction>
</comment>
<dbReference type="InterPro" id="IPR050980">
    <property type="entry name" value="2C_sensor_his_kinase"/>
</dbReference>
<keyword evidence="8" id="KW-1133">Transmembrane helix</keyword>
<dbReference type="GO" id="GO:0005524">
    <property type="term" value="F:ATP binding"/>
    <property type="evidence" value="ECO:0007669"/>
    <property type="project" value="UniProtKB-KW"/>
</dbReference>
<feature type="transmembrane region" description="Helical" evidence="8">
    <location>
        <begin position="44"/>
        <end position="62"/>
    </location>
</feature>
<keyword evidence="6" id="KW-0067">ATP-binding</keyword>
<proteinExistence type="predicted"/>
<dbReference type="Proteomes" id="UP000198882">
    <property type="component" value="Unassembled WGS sequence"/>
</dbReference>
<dbReference type="InterPro" id="IPR003594">
    <property type="entry name" value="HATPase_dom"/>
</dbReference>
<evidence type="ECO:0000256" key="5">
    <source>
        <dbReference type="ARBA" id="ARBA00022777"/>
    </source>
</evidence>
<dbReference type="STRING" id="1095776.SAMN04515672_3089"/>
<accession>A0A1G9BVG3</accession>
<evidence type="ECO:0000256" key="6">
    <source>
        <dbReference type="ARBA" id="ARBA00022840"/>
    </source>
</evidence>
<keyword evidence="5 10" id="KW-0418">Kinase</keyword>
<keyword evidence="3" id="KW-0808">Transferase</keyword>
<dbReference type="SMART" id="SM00387">
    <property type="entry name" value="HATPase_c"/>
    <property type="match status" value="1"/>
</dbReference>
<name>A0A1G9BVG3_9EURY</name>
<evidence type="ECO:0000256" key="7">
    <source>
        <dbReference type="SAM" id="MobiDB-lite"/>
    </source>
</evidence>
<feature type="compositionally biased region" description="Polar residues" evidence="7">
    <location>
        <begin position="384"/>
        <end position="403"/>
    </location>
</feature>
<dbReference type="Pfam" id="PF02518">
    <property type="entry name" value="HATPase_c"/>
    <property type="match status" value="1"/>
</dbReference>
<feature type="compositionally biased region" description="Basic and acidic residues" evidence="7">
    <location>
        <begin position="372"/>
        <end position="383"/>
    </location>
</feature>
<evidence type="ECO:0000313" key="10">
    <source>
        <dbReference type="EMBL" id="SDK42955.1"/>
    </source>
</evidence>
<dbReference type="PRINTS" id="PR00344">
    <property type="entry name" value="BCTRLSENSOR"/>
</dbReference>